<dbReference type="SUPFAM" id="SSF56801">
    <property type="entry name" value="Acetyl-CoA synthetase-like"/>
    <property type="match status" value="1"/>
</dbReference>
<dbReference type="Proteomes" id="UP001175227">
    <property type="component" value="Unassembled WGS sequence"/>
</dbReference>
<evidence type="ECO:0008006" key="8">
    <source>
        <dbReference type="Google" id="ProtNLM"/>
    </source>
</evidence>
<feature type="region of interest" description="Disordered" evidence="3">
    <location>
        <begin position="1"/>
        <end position="25"/>
    </location>
</feature>
<dbReference type="PANTHER" id="PTHR43439:SF2">
    <property type="entry name" value="ENZYME, PUTATIVE (JCVI)-RELATED"/>
    <property type="match status" value="1"/>
</dbReference>
<organism evidence="6 7">
    <name type="scientific">Armillaria novae-zelandiae</name>
    <dbReference type="NCBI Taxonomy" id="153914"/>
    <lineage>
        <taxon>Eukaryota</taxon>
        <taxon>Fungi</taxon>
        <taxon>Dikarya</taxon>
        <taxon>Basidiomycota</taxon>
        <taxon>Agaricomycotina</taxon>
        <taxon>Agaricomycetes</taxon>
        <taxon>Agaricomycetidae</taxon>
        <taxon>Agaricales</taxon>
        <taxon>Marasmiineae</taxon>
        <taxon>Physalacriaceae</taxon>
        <taxon>Armillaria</taxon>
    </lineage>
</organism>
<evidence type="ECO:0000256" key="3">
    <source>
        <dbReference type="SAM" id="MobiDB-lite"/>
    </source>
</evidence>
<feature type="domain" description="Thioester reductase (TE)" evidence="5">
    <location>
        <begin position="606"/>
        <end position="808"/>
    </location>
</feature>
<gene>
    <name evidence="6" type="ORF">IW261DRAFT_1547429</name>
</gene>
<accession>A0AA39TJ14</accession>
<keyword evidence="7" id="KW-1185">Reference proteome</keyword>
<dbReference type="InterPro" id="IPR000873">
    <property type="entry name" value="AMP-dep_synth/lig_dom"/>
</dbReference>
<evidence type="ECO:0000259" key="4">
    <source>
        <dbReference type="Pfam" id="PF00501"/>
    </source>
</evidence>
<sequence>MSFSTHRTIPPPPQKQGEKSATFRPPPIDGSFTLQQMYYWHLANSAAHRIFVYAREDGSTRTICWPEEIAAIYTGARLMKQRISTRHKPPVVAILLMSDTITYFTTMMSLLHANFILFPISPRNSALAVAHLLHKVGVEHVLVGRDKYRFIFARGSTAYPRPIPWTSHRVVQLCLIPWFGERDLCDVVFSLHVMPMYHGMGVLQLCWMASSGLVVSAFEPKSPALPPTPDNLFVSARAAQSDVIFCVPSFIEAWSRCPEYVEWLATRSGVLFGGGPLNKEAGDYLTSKGVSIFILYGSTEGGIMSHILPAQVGYDWDYFKFPGLVVPEMVTSGSNSYELVMVANKYCQPSVVNTAVDGTNAYATSDLFIPHPTKVGFWKIFGRTDDQIMHNTGEKVTAVHLNILNQDPHVSASVFFGRGMFQAGVLVEPKAQFAFDLEDESKLAEFRNKIWPTVERMNKFAPQHSRLFKEMILVAKPRKPFTYTAKNTARRQAILDDYSEEILAVYKTVEEGTQASIPPPLDWDDISTKEFVRTVVSQATWIRNTLFRALRDTAKIDTRQTTDNSYIHTQVDKMHAMVLKYSNDLPVMSVKHTDRMILKTGKVVLLTGTTGSLGCHILASLVLDQAVQRIYAVNRPGKISAKGRQQQSLINHGLNIDMEKVTMLKVDLIFPIQITNSVTHIIHNAWRVDFNLGLSSFESNIRGLRSLIELALASQARLVFTSSIGVFQHAGEDHPLAETHIDADIAQETGYSESKWVSEELLRLVPGLRYLIVRVGQLTGGLKGVWNPKEWVPSMIQSSTVLGCLPNDEQVCALHPVPYFLCS</sequence>
<reference evidence="6" key="1">
    <citation type="submission" date="2023-06" db="EMBL/GenBank/DDBJ databases">
        <authorList>
            <consortium name="Lawrence Berkeley National Laboratory"/>
            <person name="Ahrendt S."/>
            <person name="Sahu N."/>
            <person name="Indic B."/>
            <person name="Wong-Bajracharya J."/>
            <person name="Merenyi Z."/>
            <person name="Ke H.-M."/>
            <person name="Monk M."/>
            <person name="Kocsube S."/>
            <person name="Drula E."/>
            <person name="Lipzen A."/>
            <person name="Balint B."/>
            <person name="Henrissat B."/>
            <person name="Andreopoulos B."/>
            <person name="Martin F.M."/>
            <person name="Harder C.B."/>
            <person name="Rigling D."/>
            <person name="Ford K.L."/>
            <person name="Foster G.D."/>
            <person name="Pangilinan J."/>
            <person name="Papanicolaou A."/>
            <person name="Barry K."/>
            <person name="LaButti K."/>
            <person name="Viragh M."/>
            <person name="Koriabine M."/>
            <person name="Yan M."/>
            <person name="Riley R."/>
            <person name="Champramary S."/>
            <person name="Plett K.L."/>
            <person name="Tsai I.J."/>
            <person name="Slot J."/>
            <person name="Sipos G."/>
            <person name="Plett J."/>
            <person name="Nagy L.G."/>
            <person name="Grigoriev I.V."/>
        </authorList>
    </citation>
    <scope>NUCLEOTIDE SEQUENCE</scope>
    <source>
        <strain evidence="6">ICMP 16352</strain>
    </source>
</reference>
<protein>
    <recommendedName>
        <fullName evidence="8">Acetyl-CoA synthetase-like protein</fullName>
    </recommendedName>
</protein>
<dbReference type="AlphaFoldDB" id="A0AA39TJ14"/>
<dbReference type="SUPFAM" id="SSF51735">
    <property type="entry name" value="NAD(P)-binding Rossmann-fold domains"/>
    <property type="match status" value="1"/>
</dbReference>
<keyword evidence="2" id="KW-0597">Phosphoprotein</keyword>
<evidence type="ECO:0000256" key="1">
    <source>
        <dbReference type="ARBA" id="ARBA00022450"/>
    </source>
</evidence>
<name>A0AA39TJ14_9AGAR</name>
<evidence type="ECO:0000259" key="5">
    <source>
        <dbReference type="Pfam" id="PF07993"/>
    </source>
</evidence>
<evidence type="ECO:0000313" key="7">
    <source>
        <dbReference type="Proteomes" id="UP001175227"/>
    </source>
</evidence>
<evidence type="ECO:0000256" key="2">
    <source>
        <dbReference type="ARBA" id="ARBA00022553"/>
    </source>
</evidence>
<dbReference type="InterPro" id="IPR036291">
    <property type="entry name" value="NAD(P)-bd_dom_sf"/>
</dbReference>
<dbReference type="InterPro" id="IPR051414">
    <property type="entry name" value="Adenylate-forming_Reductase"/>
</dbReference>
<dbReference type="Gene3D" id="3.40.50.720">
    <property type="entry name" value="NAD(P)-binding Rossmann-like Domain"/>
    <property type="match status" value="1"/>
</dbReference>
<feature type="domain" description="AMP-dependent synthetase/ligase" evidence="4">
    <location>
        <begin position="151"/>
        <end position="328"/>
    </location>
</feature>
<dbReference type="InterPro" id="IPR042099">
    <property type="entry name" value="ANL_N_sf"/>
</dbReference>
<dbReference type="Gene3D" id="3.40.50.12780">
    <property type="entry name" value="N-terminal domain of ligase-like"/>
    <property type="match status" value="2"/>
</dbReference>
<dbReference type="Pfam" id="PF23562">
    <property type="entry name" value="AMP-binding_C_3"/>
    <property type="match status" value="1"/>
</dbReference>
<dbReference type="EMBL" id="JAUEPR010000001">
    <property type="protein sequence ID" value="KAK0491291.1"/>
    <property type="molecule type" value="Genomic_DNA"/>
</dbReference>
<comment type="caution">
    <text evidence="6">The sequence shown here is derived from an EMBL/GenBank/DDBJ whole genome shotgun (WGS) entry which is preliminary data.</text>
</comment>
<proteinExistence type="predicted"/>
<dbReference type="PANTHER" id="PTHR43439">
    <property type="entry name" value="PHENYLACETATE-COENZYME A LIGASE"/>
    <property type="match status" value="1"/>
</dbReference>
<dbReference type="Pfam" id="PF00501">
    <property type="entry name" value="AMP-binding"/>
    <property type="match status" value="1"/>
</dbReference>
<dbReference type="InterPro" id="IPR013120">
    <property type="entry name" value="FAR_NAD-bd"/>
</dbReference>
<evidence type="ECO:0000313" key="6">
    <source>
        <dbReference type="EMBL" id="KAK0491291.1"/>
    </source>
</evidence>
<dbReference type="Pfam" id="PF07993">
    <property type="entry name" value="NAD_binding_4"/>
    <property type="match status" value="1"/>
</dbReference>
<keyword evidence="1" id="KW-0596">Phosphopantetheine</keyword>